<dbReference type="EMBL" id="FPCH01000002">
    <property type="protein sequence ID" value="SFV34928.1"/>
    <property type="molecule type" value="Genomic_DNA"/>
</dbReference>
<evidence type="ECO:0000313" key="1">
    <source>
        <dbReference type="EMBL" id="SFV34928.1"/>
    </source>
</evidence>
<dbReference type="RefSeq" id="WP_092867939.1">
    <property type="nucleotide sequence ID" value="NZ_FPCH01000002.1"/>
</dbReference>
<dbReference type="OrthoDB" id="7932372at2"/>
<evidence type="ECO:0000313" key="2">
    <source>
        <dbReference type="Proteomes" id="UP000199423"/>
    </source>
</evidence>
<keyword evidence="2" id="KW-1185">Reference proteome</keyword>
<gene>
    <name evidence="1" type="ORF">SAMN04488557_2460</name>
</gene>
<dbReference type="AlphaFoldDB" id="A0A1I7NJX2"/>
<dbReference type="Proteomes" id="UP000199423">
    <property type="component" value="Unassembled WGS sequence"/>
</dbReference>
<name>A0A1I7NJX2_9HYPH</name>
<proteinExistence type="predicted"/>
<reference evidence="2" key="1">
    <citation type="submission" date="2016-10" db="EMBL/GenBank/DDBJ databases">
        <authorList>
            <person name="Varghese N."/>
            <person name="Submissions S."/>
        </authorList>
    </citation>
    <scope>NUCLEOTIDE SEQUENCE [LARGE SCALE GENOMIC DNA]</scope>
    <source>
        <strain evidence="2">DSM 1565</strain>
    </source>
</reference>
<organism evidence="1 2">
    <name type="scientific">Hyphomicrobium facile</name>
    <dbReference type="NCBI Taxonomy" id="51670"/>
    <lineage>
        <taxon>Bacteria</taxon>
        <taxon>Pseudomonadati</taxon>
        <taxon>Pseudomonadota</taxon>
        <taxon>Alphaproteobacteria</taxon>
        <taxon>Hyphomicrobiales</taxon>
        <taxon>Hyphomicrobiaceae</taxon>
        <taxon>Hyphomicrobium</taxon>
    </lineage>
</organism>
<sequence>MQSSNAPSIVNEATEIAGEAATHGTGNWLAVLISGLALTGSAVSLWETTLRQPEIKLYVSENIQYTRDPYGPFEVLAVPVTITNSGARDGAVLSLHLEAKNPATGQIEKFKSSYVADAPYFGSRDDVAERLKRPKVPFAPISVSGRSAFTGTILFYRSGSSGKNLIEPASKLDMTISVTLPAQSGWLDKALATDPPAVTIKADVPTFFPGALLSGDNAPLQVTSGAF</sequence>
<accession>A0A1I7NJX2</accession>
<protein>
    <submittedName>
        <fullName evidence="1">Uncharacterized protein</fullName>
    </submittedName>
</protein>